<proteinExistence type="predicted"/>
<feature type="compositionally biased region" description="Basic and acidic residues" evidence="1">
    <location>
        <begin position="91"/>
        <end position="105"/>
    </location>
</feature>
<protein>
    <submittedName>
        <fullName evidence="2">Uncharacterized protein</fullName>
    </submittedName>
</protein>
<comment type="caution">
    <text evidence="2">The sequence shown here is derived from an EMBL/GenBank/DDBJ whole genome shotgun (WGS) entry which is preliminary data.</text>
</comment>
<reference evidence="2 3" key="1">
    <citation type="submission" date="2019-05" db="EMBL/GenBank/DDBJ databases">
        <title>Another draft genome of Portunus trituberculatus and its Hox gene families provides insights of decapod evolution.</title>
        <authorList>
            <person name="Jeong J.-H."/>
            <person name="Song I."/>
            <person name="Kim S."/>
            <person name="Choi T."/>
            <person name="Kim D."/>
            <person name="Ryu S."/>
            <person name="Kim W."/>
        </authorList>
    </citation>
    <scope>NUCLEOTIDE SEQUENCE [LARGE SCALE GENOMIC DNA]</scope>
    <source>
        <tissue evidence="2">Muscle</tissue>
    </source>
</reference>
<keyword evidence="3" id="KW-1185">Reference proteome</keyword>
<feature type="region of interest" description="Disordered" evidence="1">
    <location>
        <begin position="91"/>
        <end position="123"/>
    </location>
</feature>
<evidence type="ECO:0000256" key="1">
    <source>
        <dbReference type="SAM" id="MobiDB-lite"/>
    </source>
</evidence>
<organism evidence="2 3">
    <name type="scientific">Portunus trituberculatus</name>
    <name type="common">Swimming crab</name>
    <name type="synonym">Neptunus trituberculatus</name>
    <dbReference type="NCBI Taxonomy" id="210409"/>
    <lineage>
        <taxon>Eukaryota</taxon>
        <taxon>Metazoa</taxon>
        <taxon>Ecdysozoa</taxon>
        <taxon>Arthropoda</taxon>
        <taxon>Crustacea</taxon>
        <taxon>Multicrustacea</taxon>
        <taxon>Malacostraca</taxon>
        <taxon>Eumalacostraca</taxon>
        <taxon>Eucarida</taxon>
        <taxon>Decapoda</taxon>
        <taxon>Pleocyemata</taxon>
        <taxon>Brachyura</taxon>
        <taxon>Eubrachyura</taxon>
        <taxon>Portunoidea</taxon>
        <taxon>Portunidae</taxon>
        <taxon>Portuninae</taxon>
        <taxon>Portunus</taxon>
    </lineage>
</organism>
<dbReference type="AlphaFoldDB" id="A0A5B7J414"/>
<dbReference type="EMBL" id="VSRR010081178">
    <property type="protein sequence ID" value="MPC89485.1"/>
    <property type="molecule type" value="Genomic_DNA"/>
</dbReference>
<name>A0A5B7J414_PORTR</name>
<sequence>MPSHSLGPSSEALRDPEPDDLLLTYSCPSPTFLLTLRPLPVLGVSGFLLSNFQFPRLYLSRQKEKKKYENKDASKLLAKILISILTLVKREKAREGEKTQNKTRQDNTGQKKTGDDEVRRSAT</sequence>
<accession>A0A5B7J414</accession>
<dbReference type="Proteomes" id="UP000324222">
    <property type="component" value="Unassembled WGS sequence"/>
</dbReference>
<evidence type="ECO:0000313" key="2">
    <source>
        <dbReference type="EMBL" id="MPC89485.1"/>
    </source>
</evidence>
<gene>
    <name evidence="2" type="ORF">E2C01_084436</name>
</gene>
<feature type="compositionally biased region" description="Basic and acidic residues" evidence="1">
    <location>
        <begin position="112"/>
        <end position="123"/>
    </location>
</feature>
<evidence type="ECO:0000313" key="3">
    <source>
        <dbReference type="Proteomes" id="UP000324222"/>
    </source>
</evidence>